<organism evidence="1 2">
    <name type="scientific">Scortum barcoo</name>
    <name type="common">barcoo grunter</name>
    <dbReference type="NCBI Taxonomy" id="214431"/>
    <lineage>
        <taxon>Eukaryota</taxon>
        <taxon>Metazoa</taxon>
        <taxon>Chordata</taxon>
        <taxon>Craniata</taxon>
        <taxon>Vertebrata</taxon>
        <taxon>Euteleostomi</taxon>
        <taxon>Actinopterygii</taxon>
        <taxon>Neopterygii</taxon>
        <taxon>Teleostei</taxon>
        <taxon>Neoteleostei</taxon>
        <taxon>Acanthomorphata</taxon>
        <taxon>Eupercaria</taxon>
        <taxon>Centrarchiformes</taxon>
        <taxon>Terapontoidei</taxon>
        <taxon>Terapontidae</taxon>
        <taxon>Scortum</taxon>
    </lineage>
</organism>
<proteinExistence type="predicted"/>
<evidence type="ECO:0000313" key="1">
    <source>
        <dbReference type="EMBL" id="KAI3356700.1"/>
    </source>
</evidence>
<accession>A0ACB8VMS3</accession>
<keyword evidence="2" id="KW-1185">Reference proteome</keyword>
<name>A0ACB8VMS3_9TELE</name>
<comment type="caution">
    <text evidence="1">The sequence shown here is derived from an EMBL/GenBank/DDBJ whole genome shotgun (WGS) entry which is preliminary data.</text>
</comment>
<gene>
    <name evidence="1" type="ORF">L3Q82_003385</name>
</gene>
<protein>
    <submittedName>
        <fullName evidence="1">Uncharacterized protein</fullName>
    </submittedName>
</protein>
<sequence>MDSNGAGSVQYDRWNEDNINMNVESSQTTWMRIYNRVCVGSTGKVVKVAGALAALVSIYIIGYVTGYYVHRESSNNSPRSPLKTTMVIQDDSLPAAPPPQIRILKRPASNGSLGSSLNQNKPTPQVKSLAQREAEYAEARKRILGSACPEETPQDKPNADRPGRNNSTLPSEDTRSNNHTVGQPDSTQGFRQHR</sequence>
<evidence type="ECO:0000313" key="2">
    <source>
        <dbReference type="Proteomes" id="UP000831701"/>
    </source>
</evidence>
<dbReference type="EMBL" id="CM041549">
    <property type="protein sequence ID" value="KAI3356700.1"/>
    <property type="molecule type" value="Genomic_DNA"/>
</dbReference>
<reference evidence="1" key="1">
    <citation type="submission" date="2022-04" db="EMBL/GenBank/DDBJ databases">
        <title>Jade perch genome.</title>
        <authorList>
            <person name="Chao B."/>
        </authorList>
    </citation>
    <scope>NUCLEOTIDE SEQUENCE</scope>
    <source>
        <strain evidence="1">CB-2022</strain>
    </source>
</reference>
<dbReference type="Proteomes" id="UP000831701">
    <property type="component" value="Chromosome 19"/>
</dbReference>